<organism evidence="2 3">
    <name type="scientific">Lacticaseibacillus jixianensis</name>
    <dbReference type="NCBI Taxonomy" id="2486012"/>
    <lineage>
        <taxon>Bacteria</taxon>
        <taxon>Bacillati</taxon>
        <taxon>Bacillota</taxon>
        <taxon>Bacilli</taxon>
        <taxon>Lactobacillales</taxon>
        <taxon>Lactobacillaceae</taxon>
        <taxon>Lacticaseibacillus</taxon>
    </lineage>
</organism>
<proteinExistence type="predicted"/>
<protein>
    <recommendedName>
        <fullName evidence="4">Lipoprotein</fullName>
    </recommendedName>
</protein>
<sequence length="419" mass="45035">MRRGGVRRAFGPWRWLLAVAVLLAAAGCAKGAGGAGPAASPTQKQVQQVAAQGAAIAKTQDPQAQRQQLAKLAARAQAFNQKKGAAKAVKAAYRKALAAGKKAVSASEKRLLTASRAKAAKEETEKTIGEKLTRLAGLAKTVSADAGLVYPKAARAALLKDIAAQTKQLQATRTQVILAVDDPQRYLDAYQTYVVEGKERDQETNLSGDWGDPQTTPDVLAAVGLTKDKFTRIFGGLHEYYGRAVGHGFVSYEQALPAVEKAIDKLYAGDYADQPVKITQMNFYLIKKGDFAGLVGQWRPVALYAVRATGTAGYSWDNDVENIKPLSATKYHISDGTVTLRGQNQKPVMVGTDGSAAAEIDESVEGELSYSGDLAGTTYIITFMTKGADPEDMPNLNRQKEHIVIYTNKPRSAVVYERQ</sequence>
<name>A0ABW4B9Y2_9LACO</name>
<keyword evidence="3" id="KW-1185">Reference proteome</keyword>
<dbReference type="RefSeq" id="WP_125586268.1">
    <property type="nucleotide sequence ID" value="NZ_JBHTMO010000025.1"/>
</dbReference>
<reference evidence="3" key="1">
    <citation type="journal article" date="2019" name="Int. J. Syst. Evol. Microbiol.">
        <title>The Global Catalogue of Microorganisms (GCM) 10K type strain sequencing project: providing services to taxonomists for standard genome sequencing and annotation.</title>
        <authorList>
            <consortium name="The Broad Institute Genomics Platform"/>
            <consortium name="The Broad Institute Genome Sequencing Center for Infectious Disease"/>
            <person name="Wu L."/>
            <person name="Ma J."/>
        </authorList>
    </citation>
    <scope>NUCLEOTIDE SEQUENCE [LARGE SCALE GENOMIC DNA]</scope>
    <source>
        <strain evidence="3">CCM 8911</strain>
    </source>
</reference>
<dbReference type="EMBL" id="JBHTMO010000025">
    <property type="protein sequence ID" value="MFD1393579.1"/>
    <property type="molecule type" value="Genomic_DNA"/>
</dbReference>
<comment type="caution">
    <text evidence="2">The sequence shown here is derived from an EMBL/GenBank/DDBJ whole genome shotgun (WGS) entry which is preliminary data.</text>
</comment>
<accession>A0ABW4B9Y2</accession>
<evidence type="ECO:0008006" key="4">
    <source>
        <dbReference type="Google" id="ProtNLM"/>
    </source>
</evidence>
<dbReference type="PROSITE" id="PS51257">
    <property type="entry name" value="PROKAR_LIPOPROTEIN"/>
    <property type="match status" value="1"/>
</dbReference>
<feature type="chain" id="PRO_5045890291" description="Lipoprotein" evidence="1">
    <location>
        <begin position="32"/>
        <end position="419"/>
    </location>
</feature>
<evidence type="ECO:0000313" key="2">
    <source>
        <dbReference type="EMBL" id="MFD1393579.1"/>
    </source>
</evidence>
<dbReference type="Proteomes" id="UP001597249">
    <property type="component" value="Unassembled WGS sequence"/>
</dbReference>
<gene>
    <name evidence="2" type="ORF">ACFQ3L_08390</name>
</gene>
<feature type="signal peptide" evidence="1">
    <location>
        <begin position="1"/>
        <end position="31"/>
    </location>
</feature>
<evidence type="ECO:0000313" key="3">
    <source>
        <dbReference type="Proteomes" id="UP001597249"/>
    </source>
</evidence>
<evidence type="ECO:0000256" key="1">
    <source>
        <dbReference type="SAM" id="SignalP"/>
    </source>
</evidence>
<keyword evidence="1" id="KW-0732">Signal</keyword>